<feature type="active site" description="Nucleophile" evidence="8">
    <location>
        <position position="155"/>
    </location>
</feature>
<dbReference type="Gene3D" id="2.60.40.10">
    <property type="entry name" value="Immunoglobulins"/>
    <property type="match status" value="1"/>
</dbReference>
<evidence type="ECO:0000256" key="7">
    <source>
        <dbReference type="ARBA" id="ARBA00023326"/>
    </source>
</evidence>
<dbReference type="RefSeq" id="WP_113614049.1">
    <property type="nucleotide sequence ID" value="NZ_QFFJ01000001.1"/>
</dbReference>
<dbReference type="InterPro" id="IPR000421">
    <property type="entry name" value="FA58C"/>
</dbReference>
<dbReference type="SUPFAM" id="SSF49299">
    <property type="entry name" value="PKD domain"/>
    <property type="match status" value="1"/>
</dbReference>
<dbReference type="InterPro" id="IPR035986">
    <property type="entry name" value="PKD_dom_sf"/>
</dbReference>
<evidence type="ECO:0000313" key="13">
    <source>
        <dbReference type="Proteomes" id="UP000253410"/>
    </source>
</evidence>
<feature type="chain" id="PRO_5017057250" description="Glucanase" evidence="10">
    <location>
        <begin position="23"/>
        <end position="739"/>
    </location>
</feature>
<keyword evidence="3 10" id="KW-0732">Signal</keyword>
<evidence type="ECO:0000313" key="12">
    <source>
        <dbReference type="EMBL" id="RBL91454.1"/>
    </source>
</evidence>
<evidence type="ECO:0000256" key="1">
    <source>
        <dbReference type="ARBA" id="ARBA00000966"/>
    </source>
</evidence>
<evidence type="ECO:0000259" key="11">
    <source>
        <dbReference type="PROSITE" id="PS50022"/>
    </source>
</evidence>
<gene>
    <name evidence="12" type="ORF">DF182_02230</name>
</gene>
<dbReference type="Gene3D" id="1.50.10.10">
    <property type="match status" value="1"/>
</dbReference>
<evidence type="ECO:0000256" key="5">
    <source>
        <dbReference type="ARBA" id="ARBA00023001"/>
    </source>
</evidence>
<feature type="signal peptide" evidence="10">
    <location>
        <begin position="1"/>
        <end position="22"/>
    </location>
</feature>
<dbReference type="EC" id="3.2.1.-" evidence="9"/>
<dbReference type="PROSITE" id="PS50022">
    <property type="entry name" value="FA58C_3"/>
    <property type="match status" value="1"/>
</dbReference>
<keyword evidence="13" id="KW-1185">Reference proteome</keyword>
<protein>
    <recommendedName>
        <fullName evidence="9">Glucanase</fullName>
        <ecNumber evidence="9">3.2.1.-</ecNumber>
    </recommendedName>
</protein>
<dbReference type="Pfam" id="PF18962">
    <property type="entry name" value="Por_Secre_tail"/>
    <property type="match status" value="1"/>
</dbReference>
<dbReference type="InterPro" id="IPR013783">
    <property type="entry name" value="Ig-like_fold"/>
</dbReference>
<evidence type="ECO:0000256" key="3">
    <source>
        <dbReference type="ARBA" id="ARBA00022729"/>
    </source>
</evidence>
<dbReference type="SUPFAM" id="SSF49785">
    <property type="entry name" value="Galactose-binding domain-like"/>
    <property type="match status" value="1"/>
</dbReference>
<dbReference type="InterPro" id="IPR008928">
    <property type="entry name" value="6-hairpin_glycosidase_sf"/>
</dbReference>
<dbReference type="PRINTS" id="PR00735">
    <property type="entry name" value="GLHYDRLASE8"/>
</dbReference>
<dbReference type="Proteomes" id="UP000253410">
    <property type="component" value="Unassembled WGS sequence"/>
</dbReference>
<sequence>MTRHLLFFLAGLLSVASLLVQAQNKPYPQAISYPNCIKPNNVTQADMNASVASYYDYWKATYLKHNLSSLPGGYYVKGDITGGADGYTPLGSSEGHGYGMVITVLMAGHDPAAKTIYDGLYKTFKAYRSVNNSKLMGWVVADNTGAQGHFDSATDGDIDIAYSLILAHYQWGSAGTINYLNEAKTMINQGLKASYVTSSNRLNLGDWDTKTALNTRPSDWMMDHMRAFYQETNDATWNNVIDALYNVYTQFSATYSPSTGLISDFVVKNPPEPAPQNFLDEYPPTNEYNYNACRVPLRIVMDYAMYGNTTALSLSNKMVNWIKTKTSGNPANIKDGYKLNGTASGTGQEAVFIGPFVAASVVSSSNQAWLNSGWNYLKTAKSGYYSDSYSLLCQLFISGNWWIPGNSSPSNVPPSVSITAPTNNSAYTSPASLTINATATDSDGSVTKVEFFNGSTKLGEATSSPYAWTWNNIAAGTYTLTAKATDNSNGSSTSAPVTITVGSAPGCNPAEASGDDGNVAANAIDNDLNTRWSASGDGQWIQFCLGSSQSVNGVDIAFYKGDSRKAKFDILVSADAANWTAVASNLQSSGSSLALESFSFTAITAKYVRILGHGNNLNAWNSYAEVKVKTVAALAGSTSASMAFTPVNDAPPKAGKLSIDAFPNPFRGDLRITYTLEKTGIANLTVYNLAGQPVAVLANGQLSAGTYQATFRSGNHASGIYIIKLAQDGNIISKRIVKE</sequence>
<dbReference type="Pfam" id="PF01270">
    <property type="entry name" value="Glyco_hydro_8"/>
    <property type="match status" value="1"/>
</dbReference>
<dbReference type="OrthoDB" id="9803461at2"/>
<evidence type="ECO:0000256" key="8">
    <source>
        <dbReference type="PROSITE-ProRule" id="PRU10058"/>
    </source>
</evidence>
<feature type="domain" description="F5/8 type C" evidence="11">
    <location>
        <begin position="484"/>
        <end position="633"/>
    </location>
</feature>
<keyword evidence="5" id="KW-0136">Cellulose degradation</keyword>
<proteinExistence type="inferred from homology"/>
<dbReference type="InterPro" id="IPR002037">
    <property type="entry name" value="Glyco_hydro_8"/>
</dbReference>
<dbReference type="GO" id="GO:0008810">
    <property type="term" value="F:cellulase activity"/>
    <property type="evidence" value="ECO:0007669"/>
    <property type="project" value="UniProtKB-EC"/>
</dbReference>
<evidence type="ECO:0000256" key="9">
    <source>
        <dbReference type="RuleBase" id="RU361167"/>
    </source>
</evidence>
<organism evidence="12 13">
    <name type="scientific">Chitinophaga flava</name>
    <dbReference type="NCBI Taxonomy" id="2259036"/>
    <lineage>
        <taxon>Bacteria</taxon>
        <taxon>Pseudomonadati</taxon>
        <taxon>Bacteroidota</taxon>
        <taxon>Chitinophagia</taxon>
        <taxon>Chitinophagales</taxon>
        <taxon>Chitinophagaceae</taxon>
        <taxon>Chitinophaga</taxon>
    </lineage>
</organism>
<dbReference type="InterPro" id="IPR019834">
    <property type="entry name" value="Glyco_hydro_8_CS"/>
</dbReference>
<dbReference type="Pfam" id="PF17957">
    <property type="entry name" value="Big_7"/>
    <property type="match status" value="1"/>
</dbReference>
<keyword evidence="4 9" id="KW-0378">Hydrolase</keyword>
<comment type="similarity">
    <text evidence="2 9">Belongs to the glycosyl hydrolase 8 (cellulase D) family.</text>
</comment>
<dbReference type="EMBL" id="QFFJ01000001">
    <property type="protein sequence ID" value="RBL91454.1"/>
    <property type="molecule type" value="Genomic_DNA"/>
</dbReference>
<keyword evidence="6 9" id="KW-0326">Glycosidase</keyword>
<keyword evidence="7 9" id="KW-0624">Polysaccharide degradation</keyword>
<keyword evidence="7 9" id="KW-0119">Carbohydrate metabolism</keyword>
<comment type="caution">
    <text evidence="12">The sequence shown here is derived from an EMBL/GenBank/DDBJ whole genome shotgun (WGS) entry which is preliminary data.</text>
</comment>
<evidence type="ECO:0000256" key="2">
    <source>
        <dbReference type="ARBA" id="ARBA00009209"/>
    </source>
</evidence>
<dbReference type="NCBIfam" id="TIGR04183">
    <property type="entry name" value="Por_Secre_tail"/>
    <property type="match status" value="1"/>
</dbReference>
<comment type="catalytic activity">
    <reaction evidence="1">
        <text>Endohydrolysis of (1-&gt;4)-beta-D-glucosidic linkages in cellulose, lichenin and cereal beta-D-glucans.</text>
        <dbReference type="EC" id="3.2.1.4"/>
    </reaction>
</comment>
<dbReference type="InterPro" id="IPR026444">
    <property type="entry name" value="Secre_tail"/>
</dbReference>
<name>A0A365Y0J9_9BACT</name>
<dbReference type="SUPFAM" id="SSF48208">
    <property type="entry name" value="Six-hairpin glycosidases"/>
    <property type="match status" value="1"/>
</dbReference>
<dbReference type="AlphaFoldDB" id="A0A365Y0J9"/>
<evidence type="ECO:0000256" key="4">
    <source>
        <dbReference type="ARBA" id="ARBA00022801"/>
    </source>
</evidence>
<reference evidence="12 13" key="1">
    <citation type="submission" date="2018-05" db="EMBL/GenBank/DDBJ databases">
        <title>Chitinophaga sp. K3CV102501T nov., isolated from isolated from a monsoon evergreen broad-leaved forest soil.</title>
        <authorList>
            <person name="Lv Y."/>
        </authorList>
    </citation>
    <scope>NUCLEOTIDE SEQUENCE [LARGE SCALE GENOMIC DNA]</scope>
    <source>
        <strain evidence="12 13">GDMCC 1.1325</strain>
    </source>
</reference>
<dbReference type="Gene3D" id="2.60.120.260">
    <property type="entry name" value="Galactose-binding domain-like"/>
    <property type="match status" value="1"/>
</dbReference>
<dbReference type="Pfam" id="PF00754">
    <property type="entry name" value="F5_F8_type_C"/>
    <property type="match status" value="1"/>
</dbReference>
<dbReference type="InterPro" id="IPR008979">
    <property type="entry name" value="Galactose-bd-like_sf"/>
</dbReference>
<dbReference type="InterPro" id="IPR012341">
    <property type="entry name" value="6hp_glycosidase-like_sf"/>
</dbReference>
<evidence type="ECO:0000256" key="6">
    <source>
        <dbReference type="ARBA" id="ARBA00023295"/>
    </source>
</evidence>
<dbReference type="GO" id="GO:0030245">
    <property type="term" value="P:cellulose catabolic process"/>
    <property type="evidence" value="ECO:0007669"/>
    <property type="project" value="UniProtKB-KW"/>
</dbReference>
<dbReference type="PROSITE" id="PS00812">
    <property type="entry name" value="GLYCOSYL_HYDROL_F8"/>
    <property type="match status" value="1"/>
</dbReference>
<accession>A0A365Y0J9</accession>
<evidence type="ECO:0000256" key="10">
    <source>
        <dbReference type="SAM" id="SignalP"/>
    </source>
</evidence>